<evidence type="ECO:0000256" key="1">
    <source>
        <dbReference type="SAM" id="MobiDB-lite"/>
    </source>
</evidence>
<comment type="caution">
    <text evidence="3">The sequence shown here is derived from an EMBL/GenBank/DDBJ whole genome shotgun (WGS) entry which is preliminary data.</text>
</comment>
<keyword evidence="2" id="KW-0732">Signal</keyword>
<reference evidence="3 4" key="1">
    <citation type="submission" date="2019-09" db="EMBL/GenBank/DDBJ databases">
        <title>Distinct polysaccharide growth profiles of human intestinal Prevotella copri isolates.</title>
        <authorList>
            <person name="Fehlner-Peach H."/>
            <person name="Magnabosco C."/>
            <person name="Raghavan V."/>
            <person name="Scher J.U."/>
            <person name="Tett A."/>
            <person name="Cox L.M."/>
            <person name="Gottsegen C."/>
            <person name="Watters A."/>
            <person name="Wiltshire- Gordon J.D."/>
            <person name="Segata N."/>
            <person name="Bonneau R."/>
            <person name="Littman D.R."/>
        </authorList>
    </citation>
    <scope>NUCLEOTIDE SEQUENCE [LARGE SCALE GENOMIC DNA]</scope>
    <source>
        <strain evidence="4">iA622</strain>
    </source>
</reference>
<dbReference type="AlphaFoldDB" id="A0A6G1U048"/>
<evidence type="ECO:0000256" key="2">
    <source>
        <dbReference type="SAM" id="SignalP"/>
    </source>
</evidence>
<name>A0A6G1U048_9BACT</name>
<feature type="chain" id="PRO_5026089056" description="Carboxypeptidase regulatory-like domain-containing protein" evidence="2">
    <location>
        <begin position="22"/>
        <end position="227"/>
    </location>
</feature>
<dbReference type="RefSeq" id="WP_153123122.1">
    <property type="nucleotide sequence ID" value="NZ_JAHOEO010000002.1"/>
</dbReference>
<dbReference type="OrthoDB" id="1082457at2"/>
<evidence type="ECO:0000313" key="4">
    <source>
        <dbReference type="Proteomes" id="UP000480425"/>
    </source>
</evidence>
<feature type="signal peptide" evidence="2">
    <location>
        <begin position="1"/>
        <end position="21"/>
    </location>
</feature>
<protein>
    <recommendedName>
        <fullName evidence="5">Carboxypeptidase regulatory-like domain-containing protein</fullName>
    </recommendedName>
</protein>
<accession>A0A6G1U048</accession>
<evidence type="ECO:0008006" key="5">
    <source>
        <dbReference type="Google" id="ProtNLM"/>
    </source>
</evidence>
<feature type="compositionally biased region" description="Basic and acidic residues" evidence="1">
    <location>
        <begin position="193"/>
        <end position="210"/>
    </location>
</feature>
<gene>
    <name evidence="3" type="ORF">F7D73_06210</name>
</gene>
<evidence type="ECO:0000313" key="3">
    <source>
        <dbReference type="EMBL" id="MQN80549.1"/>
    </source>
</evidence>
<organism evidence="3 4">
    <name type="scientific">Segatella copri</name>
    <dbReference type="NCBI Taxonomy" id="165179"/>
    <lineage>
        <taxon>Bacteria</taxon>
        <taxon>Pseudomonadati</taxon>
        <taxon>Bacteroidota</taxon>
        <taxon>Bacteroidia</taxon>
        <taxon>Bacteroidales</taxon>
        <taxon>Prevotellaceae</taxon>
        <taxon>Segatella</taxon>
    </lineage>
</organism>
<feature type="region of interest" description="Disordered" evidence="1">
    <location>
        <begin position="182"/>
        <end position="227"/>
    </location>
</feature>
<dbReference type="Proteomes" id="UP000480425">
    <property type="component" value="Unassembled WGS sequence"/>
</dbReference>
<dbReference type="EMBL" id="VZCB01000052">
    <property type="protein sequence ID" value="MQN80549.1"/>
    <property type="molecule type" value="Genomic_DNA"/>
</dbReference>
<proteinExistence type="predicted"/>
<sequence>MKRIILIFVVLLAMIGQVAYAQKTCVIASAEDHVPIREALIHTNNNHWARTDYRGYWTMRYQFDSATVSKPGYMKATIRYKELPDTVFLLPEAKQLGEVTVWGKNQENVGKVKSQACQEAVEAGRNAALGHTRLVGFDLGNMMDSQGRRDQKHLKEAKKVFSKMENKDPLINAYEKATGKKYELNNPINLSANKKETLEKQDETKQESSEKMLPNVQNDAKEQENEK</sequence>